<dbReference type="AlphaFoldDB" id="A0A1W0A4I6"/>
<keyword evidence="13" id="KW-1185">Reference proteome</keyword>
<keyword evidence="9" id="KW-0040">ANK repeat</keyword>
<dbReference type="SUPFAM" id="SSF50978">
    <property type="entry name" value="WD40 repeat-like"/>
    <property type="match status" value="1"/>
</dbReference>
<dbReference type="InterPro" id="IPR002110">
    <property type="entry name" value="Ankyrin_rpt"/>
</dbReference>
<proteinExistence type="predicted"/>
<dbReference type="InterPro" id="IPR024790">
    <property type="entry name" value="APC4_long_dom"/>
</dbReference>
<dbReference type="SMART" id="SM00248">
    <property type="entry name" value="ANK"/>
    <property type="match status" value="3"/>
</dbReference>
<dbReference type="STRING" id="74557.A0A1W0A4I6"/>
<feature type="repeat" description="ANK" evidence="9">
    <location>
        <begin position="292"/>
        <end position="324"/>
    </location>
</feature>
<dbReference type="InterPro" id="IPR036322">
    <property type="entry name" value="WD40_repeat_dom_sf"/>
</dbReference>
<evidence type="ECO:0000256" key="4">
    <source>
        <dbReference type="ARBA" id="ARBA00022776"/>
    </source>
</evidence>
<dbReference type="GO" id="GO:0005680">
    <property type="term" value="C:anaphase-promoting complex"/>
    <property type="evidence" value="ECO:0007669"/>
    <property type="project" value="InterPro"/>
</dbReference>
<dbReference type="Pfam" id="PF12896">
    <property type="entry name" value="ANAPC4"/>
    <property type="match status" value="1"/>
</dbReference>
<dbReference type="Pfam" id="PF13640">
    <property type="entry name" value="2OG-FeII_Oxy_3"/>
    <property type="match status" value="1"/>
</dbReference>
<comment type="cofactor">
    <cofactor evidence="1">
        <name>L-ascorbate</name>
        <dbReference type="ChEBI" id="CHEBI:38290"/>
    </cofactor>
</comment>
<dbReference type="Pfam" id="PF12796">
    <property type="entry name" value="Ank_2"/>
    <property type="match status" value="1"/>
</dbReference>
<dbReference type="Proteomes" id="UP000243217">
    <property type="component" value="Unassembled WGS sequence"/>
</dbReference>
<sequence>MSAKGGSRWSQRRNERQKTFYHINHNLINSKVELTKDEIASYVEFTRNKCQAQFGVVKLAKYNLNVLCTTYQGSMPLVRFATLHSPNIALALFYAGADPSFHHRKKDDIATFPNARDCLMQYPPPYMAWLLLLLTTLSRQESECQDCHQVVSTMQLDPCQHQICELCFWKQLSTMRIDQDIVCPCCKELLDCPNAPCTIQNASHNKITPKDIAATSKEEYLKLPLVPRKGIKSEKVSKLVKPLPLYNAVELFVGATQSQRDANMYKAVLDNNCSRLRALINAGVNIDCQNEYGQSPLYVAAWLGYERVVKYLLDSGASPELKDNAKTLPLEAAIAHNHTAVVSLLQPFSKDHYDDFNPQWCTMPPSKAHFNTLIPSDAAHPGAGSGYWDDLFPESFLHRLEHLFSQLPSAPREKASCSNRSYYCDSLGWVMAQIHQRTGRKVFPNMRFLHYDQIGGSLPAHTDLSRTDAHGVTSTTTFIIYLSTCPSGGETNLLSSMAPDRTVIAPVHPKRGRLLIFPHICPHEGGVVSDVPKLLLRVLQDKTLSAKEIACCPTMDIVAVLTLDAQLLRSVSWQRLLHVKPTELSAPISAMTWRPDGLVLAVGLENGKIVLYDMETASIDSTIELFGKVHSWEHKHGITALSWTNIPSSSSKQNDRTCYFVMNPAIPSVESSNKFPPVLALDDDRHILVSGDANGDIIAWAYGAVCILCIKANMYGSSGIPVSNLFLMEDLSSVVLANNKSIQSIELRDLGENQSQLFVVAHHVREIQNLLRTAESTLKQINSEWNTGTRIFEAKMRLLSPAYAKYATKECPQAHMYLLLCSGLGFPALINFFAQDLQEQGIQRMQKAFTHACHSIQTLVHEQLQVAANNILFRLCELRGLTQAHAHHFQLITPEHIDGLVNLVRGFIVQIERLQIGVRETEVDYSLLFTWFNSMILAQSANRKPTTKMNSLDTQRLARFLFRASSCAKAYQAHIGTSSDGIPIEVTFGNSVSEMLGKCQWKPKTPFISSNFASDIGENRELGEIYKAIELSWCTHLLEYDLSNKARLHQLSTSVILELPIVQRGFQLGYSHNFTIVGVATEDHIVFLRYSAGMKEWQSSKLGIASLESFCLYTKAKHSTLAILQHQNNQDMRLALVSLDNLTFSSLRDATINVLDDSMVVKSRILSSSSFTGVVGNGTRGVLAVFAKSQRHLVLYDAEEDDDNEEDKDI</sequence>
<evidence type="ECO:0000256" key="7">
    <source>
        <dbReference type="ARBA" id="ARBA00023002"/>
    </source>
</evidence>
<evidence type="ECO:0000256" key="3">
    <source>
        <dbReference type="ARBA" id="ARBA00022618"/>
    </source>
</evidence>
<protein>
    <recommendedName>
        <fullName evidence="2">Anaphase-promoting complex subunit 4</fullName>
    </recommendedName>
</protein>
<dbReference type="PANTHER" id="PTHR13260:SF0">
    <property type="entry name" value="ANAPHASE-PROMOTING COMPLEX SUBUNIT 4"/>
    <property type="match status" value="1"/>
</dbReference>
<keyword evidence="10" id="KW-0863">Zinc-finger</keyword>
<comment type="caution">
    <text evidence="12">The sequence shown here is derived from an EMBL/GenBank/DDBJ whole genome shotgun (WGS) entry which is preliminary data.</text>
</comment>
<dbReference type="PROSITE" id="PS50089">
    <property type="entry name" value="ZF_RING_2"/>
    <property type="match status" value="1"/>
</dbReference>
<evidence type="ECO:0000256" key="8">
    <source>
        <dbReference type="ARBA" id="ARBA00023306"/>
    </source>
</evidence>
<dbReference type="InterPro" id="IPR024789">
    <property type="entry name" value="APC4"/>
</dbReference>
<dbReference type="GO" id="GO:0031418">
    <property type="term" value="F:L-ascorbic acid binding"/>
    <property type="evidence" value="ECO:0007669"/>
    <property type="project" value="InterPro"/>
</dbReference>
<keyword evidence="8" id="KW-0131">Cell cycle</keyword>
<dbReference type="InterPro" id="IPR044862">
    <property type="entry name" value="Pro_4_hyd_alph_FE2OG_OXY"/>
</dbReference>
<evidence type="ECO:0000256" key="9">
    <source>
        <dbReference type="PROSITE-ProRule" id="PRU00023"/>
    </source>
</evidence>
<dbReference type="InterPro" id="IPR006620">
    <property type="entry name" value="Pro_4_hyd_alph"/>
</dbReference>
<dbReference type="GO" id="GO:0051301">
    <property type="term" value="P:cell division"/>
    <property type="evidence" value="ECO:0007669"/>
    <property type="project" value="UniProtKB-KW"/>
</dbReference>
<dbReference type="GO" id="GO:0031145">
    <property type="term" value="P:anaphase-promoting complex-dependent catabolic process"/>
    <property type="evidence" value="ECO:0007669"/>
    <property type="project" value="InterPro"/>
</dbReference>
<evidence type="ECO:0000256" key="2">
    <source>
        <dbReference type="ARBA" id="ARBA00016067"/>
    </source>
</evidence>
<evidence type="ECO:0000313" key="13">
    <source>
        <dbReference type="Proteomes" id="UP000243217"/>
    </source>
</evidence>
<dbReference type="InterPro" id="IPR024977">
    <property type="entry name" value="Apc4-like_WD40_dom"/>
</dbReference>
<dbReference type="PANTHER" id="PTHR13260">
    <property type="entry name" value="ANAPHASE PROMOTING COMPLEX SUBUNIT 4 APC4"/>
    <property type="match status" value="1"/>
</dbReference>
<keyword evidence="6" id="KW-0223">Dioxygenase</keyword>
<dbReference type="EMBL" id="JNBS01000484">
    <property type="protein sequence ID" value="OQS05206.1"/>
    <property type="molecule type" value="Genomic_DNA"/>
</dbReference>
<dbReference type="SUPFAM" id="SSF48403">
    <property type="entry name" value="Ankyrin repeat"/>
    <property type="match status" value="1"/>
</dbReference>
<dbReference type="SUPFAM" id="SSF57850">
    <property type="entry name" value="RING/U-box"/>
    <property type="match status" value="1"/>
</dbReference>
<dbReference type="SMART" id="SM00702">
    <property type="entry name" value="P4Hc"/>
    <property type="match status" value="1"/>
</dbReference>
<dbReference type="PROSITE" id="PS50088">
    <property type="entry name" value="ANK_REPEAT"/>
    <property type="match status" value="1"/>
</dbReference>
<organism evidence="12 13">
    <name type="scientific">Thraustotheca clavata</name>
    <dbReference type="NCBI Taxonomy" id="74557"/>
    <lineage>
        <taxon>Eukaryota</taxon>
        <taxon>Sar</taxon>
        <taxon>Stramenopiles</taxon>
        <taxon>Oomycota</taxon>
        <taxon>Saprolegniomycetes</taxon>
        <taxon>Saprolegniales</taxon>
        <taxon>Achlyaceae</taxon>
        <taxon>Thraustotheca</taxon>
    </lineage>
</organism>
<dbReference type="GO" id="GO:0008270">
    <property type="term" value="F:zinc ion binding"/>
    <property type="evidence" value="ECO:0007669"/>
    <property type="project" value="UniProtKB-KW"/>
</dbReference>
<dbReference type="InterPro" id="IPR015943">
    <property type="entry name" value="WD40/YVTN_repeat-like_dom_sf"/>
</dbReference>
<gene>
    <name evidence="12" type="ORF">THRCLA_02611</name>
</gene>
<dbReference type="Gene3D" id="1.25.40.20">
    <property type="entry name" value="Ankyrin repeat-containing domain"/>
    <property type="match status" value="1"/>
</dbReference>
<keyword evidence="5" id="KW-0833">Ubl conjugation pathway</keyword>
<keyword evidence="4" id="KW-0498">Mitosis</keyword>
<dbReference type="OrthoDB" id="539213at2759"/>
<keyword evidence="3" id="KW-0132">Cell division</keyword>
<keyword evidence="10" id="KW-0479">Metal-binding</keyword>
<dbReference type="Pfam" id="PF12894">
    <property type="entry name" value="ANAPC4_WD40"/>
    <property type="match status" value="1"/>
</dbReference>
<dbReference type="GO" id="GO:0034399">
    <property type="term" value="C:nuclear periphery"/>
    <property type="evidence" value="ECO:0007669"/>
    <property type="project" value="TreeGrafter"/>
</dbReference>
<keyword evidence="10" id="KW-0862">Zinc</keyword>
<dbReference type="PROSITE" id="PS50297">
    <property type="entry name" value="ANK_REP_REGION"/>
    <property type="match status" value="1"/>
</dbReference>
<dbReference type="GO" id="GO:0070979">
    <property type="term" value="P:protein K11-linked ubiquitination"/>
    <property type="evidence" value="ECO:0007669"/>
    <property type="project" value="TreeGrafter"/>
</dbReference>
<dbReference type="GO" id="GO:0051213">
    <property type="term" value="F:dioxygenase activity"/>
    <property type="evidence" value="ECO:0007669"/>
    <property type="project" value="UniProtKB-KW"/>
</dbReference>
<evidence type="ECO:0000256" key="1">
    <source>
        <dbReference type="ARBA" id="ARBA00001961"/>
    </source>
</evidence>
<feature type="domain" description="RING-type" evidence="11">
    <location>
        <begin position="144"/>
        <end position="187"/>
    </location>
</feature>
<dbReference type="GO" id="GO:0005506">
    <property type="term" value="F:iron ion binding"/>
    <property type="evidence" value="ECO:0007669"/>
    <property type="project" value="InterPro"/>
</dbReference>
<dbReference type="GO" id="GO:0016705">
    <property type="term" value="F:oxidoreductase activity, acting on paired donors, with incorporation or reduction of molecular oxygen"/>
    <property type="evidence" value="ECO:0007669"/>
    <property type="project" value="InterPro"/>
</dbReference>
<dbReference type="Gene3D" id="2.60.120.620">
    <property type="entry name" value="q2cbj1_9rhob like domain"/>
    <property type="match status" value="1"/>
</dbReference>
<accession>A0A1W0A4I6</accession>
<evidence type="ECO:0000259" key="11">
    <source>
        <dbReference type="PROSITE" id="PS50089"/>
    </source>
</evidence>
<dbReference type="InterPro" id="IPR036770">
    <property type="entry name" value="Ankyrin_rpt-contain_sf"/>
</dbReference>
<keyword evidence="7" id="KW-0560">Oxidoreductase</keyword>
<evidence type="ECO:0000256" key="6">
    <source>
        <dbReference type="ARBA" id="ARBA00022964"/>
    </source>
</evidence>
<evidence type="ECO:0000256" key="10">
    <source>
        <dbReference type="PROSITE-ProRule" id="PRU00175"/>
    </source>
</evidence>
<dbReference type="InterPro" id="IPR001841">
    <property type="entry name" value="Znf_RING"/>
</dbReference>
<reference evidence="12 13" key="1">
    <citation type="journal article" date="2014" name="Genome Biol. Evol.">
        <title>The secreted proteins of Achlya hypogyna and Thraustotheca clavata identify the ancestral oomycete secretome and reveal gene acquisitions by horizontal gene transfer.</title>
        <authorList>
            <person name="Misner I."/>
            <person name="Blouin N."/>
            <person name="Leonard G."/>
            <person name="Richards T.A."/>
            <person name="Lane C.E."/>
        </authorList>
    </citation>
    <scope>NUCLEOTIDE SEQUENCE [LARGE SCALE GENOMIC DNA]</scope>
    <source>
        <strain evidence="12 13">ATCC 34112</strain>
    </source>
</reference>
<evidence type="ECO:0000313" key="12">
    <source>
        <dbReference type="EMBL" id="OQS05206.1"/>
    </source>
</evidence>
<name>A0A1W0A4I6_9STRA</name>
<evidence type="ECO:0000256" key="5">
    <source>
        <dbReference type="ARBA" id="ARBA00022786"/>
    </source>
</evidence>
<dbReference type="Gene3D" id="2.130.10.10">
    <property type="entry name" value="YVTN repeat-like/Quinoprotein amine dehydrogenase"/>
    <property type="match status" value="1"/>
</dbReference>